<feature type="transmembrane region" description="Helical" evidence="1">
    <location>
        <begin position="198"/>
        <end position="215"/>
    </location>
</feature>
<feature type="transmembrane region" description="Helical" evidence="1">
    <location>
        <begin position="6"/>
        <end position="27"/>
    </location>
</feature>
<dbReference type="GO" id="GO:0004175">
    <property type="term" value="F:endopeptidase activity"/>
    <property type="evidence" value="ECO:0007669"/>
    <property type="project" value="UniProtKB-ARBA"/>
</dbReference>
<dbReference type="GO" id="GO:0080120">
    <property type="term" value="P:CAAX-box protein maturation"/>
    <property type="evidence" value="ECO:0007669"/>
    <property type="project" value="UniProtKB-ARBA"/>
</dbReference>
<keyword evidence="1" id="KW-0812">Transmembrane</keyword>
<protein>
    <recommendedName>
        <fullName evidence="2">CAAX prenyl protease 2/Lysostaphin resistance protein A-like domain-containing protein</fullName>
    </recommendedName>
</protein>
<dbReference type="EMBL" id="LBZA01000026">
    <property type="protein sequence ID" value="KKR63365.1"/>
    <property type="molecule type" value="Genomic_DNA"/>
</dbReference>
<keyword evidence="1" id="KW-0472">Membrane</keyword>
<keyword evidence="1" id="KW-1133">Transmembrane helix</keyword>
<evidence type="ECO:0000259" key="2">
    <source>
        <dbReference type="Pfam" id="PF02517"/>
    </source>
</evidence>
<gene>
    <name evidence="3" type="ORF">UU02_C0026G0008</name>
</gene>
<comment type="caution">
    <text evidence="3">The sequence shown here is derived from an EMBL/GenBank/DDBJ whole genome shotgun (WGS) entry which is preliminary data.</text>
</comment>
<evidence type="ECO:0000256" key="1">
    <source>
        <dbReference type="SAM" id="Phobius"/>
    </source>
</evidence>
<evidence type="ECO:0000313" key="3">
    <source>
        <dbReference type="EMBL" id="KKR63365.1"/>
    </source>
</evidence>
<organism evidence="3 4">
    <name type="scientific">Candidatus Woesebacteria bacterium GW2011_GWA1_40_43</name>
    <dbReference type="NCBI Taxonomy" id="1618553"/>
    <lineage>
        <taxon>Bacteria</taxon>
        <taxon>Candidatus Woeseibacteriota</taxon>
    </lineage>
</organism>
<proteinExistence type="predicted"/>
<feature type="domain" description="CAAX prenyl protease 2/Lysostaphin resistance protein A-like" evidence="2">
    <location>
        <begin position="110"/>
        <end position="210"/>
    </location>
</feature>
<evidence type="ECO:0000313" key="4">
    <source>
        <dbReference type="Proteomes" id="UP000034293"/>
    </source>
</evidence>
<dbReference type="Proteomes" id="UP000034293">
    <property type="component" value="Unassembled WGS sequence"/>
</dbReference>
<dbReference type="InterPro" id="IPR003675">
    <property type="entry name" value="Rce1/LyrA-like_dom"/>
</dbReference>
<accession>A0A0G0UUP0</accession>
<reference evidence="3 4" key="1">
    <citation type="journal article" date="2015" name="Nature">
        <title>rRNA introns, odd ribosomes, and small enigmatic genomes across a large radiation of phyla.</title>
        <authorList>
            <person name="Brown C.T."/>
            <person name="Hug L.A."/>
            <person name="Thomas B.C."/>
            <person name="Sharon I."/>
            <person name="Castelle C.J."/>
            <person name="Singh A."/>
            <person name="Wilkins M.J."/>
            <person name="Williams K.H."/>
            <person name="Banfield J.F."/>
        </authorList>
    </citation>
    <scope>NUCLEOTIDE SEQUENCE [LARGE SCALE GENOMIC DNA]</scope>
</reference>
<feature type="transmembrane region" description="Helical" evidence="1">
    <location>
        <begin position="174"/>
        <end position="192"/>
    </location>
</feature>
<name>A0A0G0UUP0_9BACT</name>
<feature type="transmembrane region" description="Helical" evidence="1">
    <location>
        <begin position="75"/>
        <end position="95"/>
    </location>
</feature>
<sequence>MTAKTTVVKHVTIYSVYLLLVWTAYRFLRLQLPDQVEELIIKPIIWLLPIFWFTTKEKFPLSSLGITFKNLFPAIYLSLGLGAIFVIEAVLTNFFKYGRFNFGANIGNMPILSSLGLSFATAFSEETAFRGYIFGRLWFTLKDEWSANVASSIIWTIVHIPIAFLVWKLNLVSGILYLLLTAAFGIGSAFIFGRTKNIFGSILLHVLWEWPIILFR</sequence>
<dbReference type="AlphaFoldDB" id="A0A0G0UUP0"/>
<feature type="transmembrane region" description="Helical" evidence="1">
    <location>
        <begin position="145"/>
        <end position="167"/>
    </location>
</feature>
<dbReference type="Pfam" id="PF02517">
    <property type="entry name" value="Rce1-like"/>
    <property type="match status" value="1"/>
</dbReference>
<feature type="transmembrane region" description="Helical" evidence="1">
    <location>
        <begin position="107"/>
        <end position="125"/>
    </location>
</feature>